<organism evidence="2 3">
    <name type="scientific">Sorangium cellulosum</name>
    <name type="common">Polyangium cellulosum</name>
    <dbReference type="NCBI Taxonomy" id="56"/>
    <lineage>
        <taxon>Bacteria</taxon>
        <taxon>Pseudomonadati</taxon>
        <taxon>Myxococcota</taxon>
        <taxon>Polyangia</taxon>
        <taxon>Polyangiales</taxon>
        <taxon>Polyangiaceae</taxon>
        <taxon>Sorangium</taxon>
    </lineage>
</organism>
<sequence length="236" mass="25098">MPERLCHRRPEDPRGNPRDGTPASSSATVLSPSRRGALVGVEIVRAEQGDGAFSRLPASAGRPILREAGMTFKACVQHLELGSLLPPRPAWEVEADANGQPLHQRARPSIEVPGLQRAMQFFRTLVCSTPDGRAAEHLILEATDPHFSERRLVSLTPLLADFAGSASLSFLVISRTGWAKVFPGPAAPSIAIAVAAVKSCYGWDESEPIVVKAGRLSYAVSGPSDGCAWSAELSAV</sequence>
<feature type="region of interest" description="Disordered" evidence="1">
    <location>
        <begin position="1"/>
        <end position="32"/>
    </location>
</feature>
<comment type="caution">
    <text evidence="2">The sequence shown here is derived from an EMBL/GenBank/DDBJ whole genome shotgun (WGS) entry which is preliminary data.</text>
</comment>
<dbReference type="AlphaFoldDB" id="A0A150T7M5"/>
<evidence type="ECO:0000256" key="1">
    <source>
        <dbReference type="SAM" id="MobiDB-lite"/>
    </source>
</evidence>
<feature type="compositionally biased region" description="Polar residues" evidence="1">
    <location>
        <begin position="22"/>
        <end position="31"/>
    </location>
</feature>
<dbReference type="Proteomes" id="UP000075515">
    <property type="component" value="Unassembled WGS sequence"/>
</dbReference>
<proteinExistence type="predicted"/>
<name>A0A150T7M5_SORCE</name>
<evidence type="ECO:0000313" key="3">
    <source>
        <dbReference type="Proteomes" id="UP000075515"/>
    </source>
</evidence>
<reference evidence="2 3" key="1">
    <citation type="submission" date="2014-02" db="EMBL/GenBank/DDBJ databases">
        <title>The small core and large imbalanced accessory genome model reveals a collaborative survival strategy of Sorangium cellulosum strains in nature.</title>
        <authorList>
            <person name="Han K."/>
            <person name="Peng R."/>
            <person name="Blom J."/>
            <person name="Li Y.-Z."/>
        </authorList>
    </citation>
    <scope>NUCLEOTIDE SEQUENCE [LARGE SCALE GENOMIC DNA]</scope>
    <source>
        <strain evidence="2 3">So0149</strain>
    </source>
</reference>
<gene>
    <name evidence="2" type="ORF">BE18_47235</name>
</gene>
<dbReference type="EMBL" id="JEMC01001000">
    <property type="protein sequence ID" value="KYG00478.1"/>
    <property type="molecule type" value="Genomic_DNA"/>
</dbReference>
<accession>A0A150T7M5</accession>
<feature type="compositionally biased region" description="Basic and acidic residues" evidence="1">
    <location>
        <begin position="1"/>
        <end position="17"/>
    </location>
</feature>
<evidence type="ECO:0000313" key="2">
    <source>
        <dbReference type="EMBL" id="KYG00478.1"/>
    </source>
</evidence>
<protein>
    <submittedName>
        <fullName evidence="2">Uncharacterized protein</fullName>
    </submittedName>
</protein>